<dbReference type="GO" id="GO:0016787">
    <property type="term" value="F:hydrolase activity"/>
    <property type="evidence" value="ECO:0007669"/>
    <property type="project" value="UniProtKB-KW"/>
</dbReference>
<keyword evidence="1" id="KW-0472">Membrane</keyword>
<evidence type="ECO:0000256" key="1">
    <source>
        <dbReference type="SAM" id="Phobius"/>
    </source>
</evidence>
<dbReference type="RefSeq" id="WP_187076711.1">
    <property type="nucleotide sequence ID" value="NZ_JACORT010000005.1"/>
</dbReference>
<dbReference type="InterPro" id="IPR029058">
    <property type="entry name" value="AB_hydrolase_fold"/>
</dbReference>
<keyword evidence="1" id="KW-0812">Transmembrane</keyword>
<reference evidence="3" key="1">
    <citation type="submission" date="2020-08" db="EMBL/GenBank/DDBJ databases">
        <title>Ramlibacter sp. USB13 16S ribosomal RNA gene genome sequencing and assembly.</title>
        <authorList>
            <person name="Kang M."/>
        </authorList>
    </citation>
    <scope>NUCLEOTIDE SEQUENCE</scope>
    <source>
        <strain evidence="3">USB13</strain>
    </source>
</reference>
<dbReference type="Pfam" id="PF12697">
    <property type="entry name" value="Abhydrolase_6"/>
    <property type="match status" value="1"/>
</dbReference>
<proteinExistence type="predicted"/>
<keyword evidence="3" id="KW-0378">Hydrolase</keyword>
<evidence type="ECO:0000313" key="3">
    <source>
        <dbReference type="EMBL" id="MBC5783961.1"/>
    </source>
</evidence>
<dbReference type="PANTHER" id="PTHR37946:SF1">
    <property type="entry name" value="SLL1969 PROTEIN"/>
    <property type="match status" value="1"/>
</dbReference>
<protein>
    <submittedName>
        <fullName evidence="3">Alpha/beta fold hydrolase</fullName>
    </submittedName>
</protein>
<dbReference type="PANTHER" id="PTHR37946">
    <property type="entry name" value="SLL1969 PROTEIN"/>
    <property type="match status" value="1"/>
</dbReference>
<evidence type="ECO:0000259" key="2">
    <source>
        <dbReference type="Pfam" id="PF12697"/>
    </source>
</evidence>
<feature type="transmembrane region" description="Helical" evidence="1">
    <location>
        <begin position="7"/>
        <end position="31"/>
    </location>
</feature>
<dbReference type="SUPFAM" id="SSF53474">
    <property type="entry name" value="alpha/beta-Hydrolases"/>
    <property type="match status" value="1"/>
</dbReference>
<dbReference type="Proteomes" id="UP000608513">
    <property type="component" value="Unassembled WGS sequence"/>
</dbReference>
<evidence type="ECO:0000313" key="4">
    <source>
        <dbReference type="Proteomes" id="UP000608513"/>
    </source>
</evidence>
<feature type="transmembrane region" description="Helical" evidence="1">
    <location>
        <begin position="37"/>
        <end position="60"/>
    </location>
</feature>
<organism evidence="3 4">
    <name type="scientific">Ramlibacter cellulosilyticus</name>
    <dbReference type="NCBI Taxonomy" id="2764187"/>
    <lineage>
        <taxon>Bacteria</taxon>
        <taxon>Pseudomonadati</taxon>
        <taxon>Pseudomonadota</taxon>
        <taxon>Betaproteobacteria</taxon>
        <taxon>Burkholderiales</taxon>
        <taxon>Comamonadaceae</taxon>
        <taxon>Ramlibacter</taxon>
    </lineage>
</organism>
<accession>A0A923MS73</accession>
<gene>
    <name evidence="3" type="ORF">H8N03_13475</name>
</gene>
<name>A0A923MS73_9BURK</name>
<keyword evidence="4" id="KW-1185">Reference proteome</keyword>
<dbReference type="EMBL" id="JACORT010000005">
    <property type="protein sequence ID" value="MBC5783961.1"/>
    <property type="molecule type" value="Genomic_DNA"/>
</dbReference>
<sequence>MPRHSSVARLLLAACGGQAILVLACLLWRWPASPLQALLGAVAILLVAPAALALELAIVARVGKAAKVPQPSPAQLVGAWWLETAHLFRTFYWRQPLRWRVQPDAIGPQCAQRVGVVLVHGFMCNRGFWNAWMRDFRARGHACVAVNLEPPFGSIDAFADAIDAAVERVTACTGRAPVLVCHSMGGLAARAWWRGTQGRRAVAHLVTIGSPHHGTWLARFSRKTNGRQMRLASDWLAQLARDEERHPLPPATCWYSNCDNVVFPADTATLPHADNRFVPGVPHVALAFAPQVRSGTVELVASLRVPCQGDSFTGNGPENI</sequence>
<dbReference type="PROSITE" id="PS51257">
    <property type="entry name" value="PROKAR_LIPOPROTEIN"/>
    <property type="match status" value="1"/>
</dbReference>
<feature type="domain" description="AB hydrolase-1" evidence="2">
    <location>
        <begin position="116"/>
        <end position="279"/>
    </location>
</feature>
<dbReference type="InterPro" id="IPR000073">
    <property type="entry name" value="AB_hydrolase_1"/>
</dbReference>
<dbReference type="AlphaFoldDB" id="A0A923MS73"/>
<comment type="caution">
    <text evidence="3">The sequence shown here is derived from an EMBL/GenBank/DDBJ whole genome shotgun (WGS) entry which is preliminary data.</text>
</comment>
<keyword evidence="1" id="KW-1133">Transmembrane helix</keyword>
<dbReference type="Gene3D" id="3.40.50.1820">
    <property type="entry name" value="alpha/beta hydrolase"/>
    <property type="match status" value="1"/>
</dbReference>